<feature type="transmembrane region" description="Helical" evidence="1">
    <location>
        <begin position="66"/>
        <end position="83"/>
    </location>
</feature>
<sequence length="445" mass="44727">MTPLPTRLDPVLALAIATALGLLIGLERGWHERTDPEGQRVAGVRSFTLIGLLGGVTGLLTAPGSLPVLPAVGLVAVAAALVGGQMARATCAHDLGVTSLLAGLLTFTLGAAAALGYATEAAMAAVAAALLLGYKSVLHRWVAAISADELHAGLKLVAISVIALPVLPDQGFGPWDALNPFRIWWMVVLIAGISFCGYAAMKIAGTERGALLTGLFAGLASSTALTLHFARLARRSDRAGRSALAGGVLLACGTMFPRMIAVSAIVYAPLAGALLVPMLAMAGVAYTAAAGLWLVNRRHKAPAPAPLANPLALGEALGFGALLALVMLAAAGLKAVYGGQGLVALAAVSGVADVDAITLALAQMGREGGPVAWLGFAVVVAAAVNSLVKAALVLALGGRGMALPAGLPLVVAALVGLGVAWGVGLPQDLVPDWLMPDWAADIDDD</sequence>
<feature type="domain" description="MgtC/SapB/SrpB/YhiD N-terminal" evidence="2">
    <location>
        <begin position="14"/>
        <end position="140"/>
    </location>
</feature>
<feature type="transmembrane region" description="Helical" evidence="1">
    <location>
        <begin position="95"/>
        <end position="115"/>
    </location>
</feature>
<keyword evidence="1" id="KW-0812">Transmembrane</keyword>
<accession>A0A4R2PGV8</accession>
<reference evidence="4 5" key="1">
    <citation type="submission" date="2019-03" db="EMBL/GenBank/DDBJ databases">
        <title>Genomic Encyclopedia of Type Strains, Phase IV (KMG-IV): sequencing the most valuable type-strain genomes for metagenomic binning, comparative biology and taxonomic classification.</title>
        <authorList>
            <person name="Goeker M."/>
        </authorList>
    </citation>
    <scope>NUCLEOTIDE SEQUENCE [LARGE SCALE GENOMIC DNA]</scope>
    <source>
        <strain evidence="4 5">DSM 2132</strain>
    </source>
</reference>
<dbReference type="InParanoid" id="A0A4R2PGV8"/>
<feature type="transmembrane region" description="Helical" evidence="1">
    <location>
        <begin position="150"/>
        <end position="168"/>
    </location>
</feature>
<evidence type="ECO:0000259" key="3">
    <source>
        <dbReference type="Pfam" id="PF13194"/>
    </source>
</evidence>
<gene>
    <name evidence="4" type="ORF">EV659_10593</name>
</gene>
<dbReference type="Pfam" id="PF02308">
    <property type="entry name" value="MgtC"/>
    <property type="match status" value="1"/>
</dbReference>
<name>A0A4R2PGV8_RHOSA</name>
<feature type="transmembrane region" description="Helical" evidence="1">
    <location>
        <begin position="342"/>
        <end position="365"/>
    </location>
</feature>
<feature type="transmembrane region" description="Helical" evidence="1">
    <location>
        <begin position="183"/>
        <end position="201"/>
    </location>
</feature>
<feature type="transmembrane region" description="Helical" evidence="1">
    <location>
        <begin position="371"/>
        <end position="396"/>
    </location>
</feature>
<keyword evidence="1" id="KW-0472">Membrane</keyword>
<protein>
    <submittedName>
        <fullName evidence="4">Uncharacterized membrane protein (DUF4010 family)</fullName>
    </submittedName>
</protein>
<feature type="transmembrane region" description="Helical" evidence="1">
    <location>
        <begin position="42"/>
        <end position="60"/>
    </location>
</feature>
<dbReference type="PANTHER" id="PTHR39084">
    <property type="entry name" value="MEMBRANE PROTEIN-RELATED"/>
    <property type="match status" value="1"/>
</dbReference>
<dbReference type="AlphaFoldDB" id="A0A4R2PGV8"/>
<dbReference type="EMBL" id="SLXO01000005">
    <property type="protein sequence ID" value="TCP34467.1"/>
    <property type="molecule type" value="Genomic_DNA"/>
</dbReference>
<feature type="transmembrane region" description="Helical" evidence="1">
    <location>
        <begin position="210"/>
        <end position="230"/>
    </location>
</feature>
<dbReference type="InterPro" id="IPR025105">
    <property type="entry name" value="DUF4010"/>
</dbReference>
<dbReference type="PANTHER" id="PTHR39084:SF1">
    <property type="entry name" value="DUF4010 DOMAIN-CONTAINING PROTEIN"/>
    <property type="match status" value="1"/>
</dbReference>
<dbReference type="RefSeq" id="WP_132708399.1">
    <property type="nucleotide sequence ID" value="NZ_JACIGF010000005.1"/>
</dbReference>
<feature type="domain" description="DUF4010" evidence="3">
    <location>
        <begin position="188"/>
        <end position="397"/>
    </location>
</feature>
<proteinExistence type="predicted"/>
<evidence type="ECO:0000259" key="2">
    <source>
        <dbReference type="Pfam" id="PF02308"/>
    </source>
</evidence>
<feature type="transmembrane region" description="Helical" evidence="1">
    <location>
        <begin position="242"/>
        <end position="267"/>
    </location>
</feature>
<evidence type="ECO:0000313" key="4">
    <source>
        <dbReference type="EMBL" id="TCP34467.1"/>
    </source>
</evidence>
<feature type="transmembrane region" description="Helical" evidence="1">
    <location>
        <begin position="274"/>
        <end position="295"/>
    </location>
</feature>
<keyword evidence="1" id="KW-1133">Transmembrane helix</keyword>
<feature type="transmembrane region" description="Helical" evidence="1">
    <location>
        <begin position="403"/>
        <end position="424"/>
    </location>
</feature>
<dbReference type="InterPro" id="IPR049177">
    <property type="entry name" value="MgtC_SapB_SrpB_YhiD_N"/>
</dbReference>
<comment type="caution">
    <text evidence="4">The sequence shown here is derived from an EMBL/GenBank/DDBJ whole genome shotgun (WGS) entry which is preliminary data.</text>
</comment>
<dbReference type="Pfam" id="PF13194">
    <property type="entry name" value="DUF4010"/>
    <property type="match status" value="1"/>
</dbReference>
<keyword evidence="5" id="KW-1185">Reference proteome</keyword>
<dbReference type="Proteomes" id="UP000295399">
    <property type="component" value="Unassembled WGS sequence"/>
</dbReference>
<feature type="transmembrane region" description="Helical" evidence="1">
    <location>
        <begin position="307"/>
        <end position="330"/>
    </location>
</feature>
<feature type="transmembrane region" description="Helical" evidence="1">
    <location>
        <begin position="12"/>
        <end position="30"/>
    </location>
</feature>
<organism evidence="4 5">
    <name type="scientific">Rhodothalassium salexigens DSM 2132</name>
    <dbReference type="NCBI Taxonomy" id="1188247"/>
    <lineage>
        <taxon>Bacteria</taxon>
        <taxon>Pseudomonadati</taxon>
        <taxon>Pseudomonadota</taxon>
        <taxon>Alphaproteobacteria</taxon>
        <taxon>Rhodothalassiales</taxon>
        <taxon>Rhodothalassiaceae</taxon>
        <taxon>Rhodothalassium</taxon>
    </lineage>
</organism>
<dbReference type="OrthoDB" id="9813718at2"/>
<evidence type="ECO:0000313" key="5">
    <source>
        <dbReference type="Proteomes" id="UP000295399"/>
    </source>
</evidence>
<feature type="transmembrane region" description="Helical" evidence="1">
    <location>
        <begin position="121"/>
        <end position="138"/>
    </location>
</feature>
<evidence type="ECO:0000256" key="1">
    <source>
        <dbReference type="SAM" id="Phobius"/>
    </source>
</evidence>